<keyword evidence="2" id="KW-1185">Reference proteome</keyword>
<proteinExistence type="predicted"/>
<comment type="caution">
    <text evidence="1">The sequence shown here is derived from an EMBL/GenBank/DDBJ whole genome shotgun (WGS) entry which is preliminary data.</text>
</comment>
<dbReference type="RefSeq" id="WP_133994960.1">
    <property type="nucleotide sequence ID" value="NZ_SODV01000001.1"/>
</dbReference>
<evidence type="ECO:0000313" key="2">
    <source>
        <dbReference type="Proteomes" id="UP000294498"/>
    </source>
</evidence>
<gene>
    <name evidence="1" type="ORF">EDB95_3401</name>
</gene>
<accession>A0A4V3GMB6</accession>
<name>A0A4V3GMB6_9BACT</name>
<dbReference type="OrthoDB" id="652408at2"/>
<protein>
    <recommendedName>
        <fullName evidence="3">Transposase/invertase (TIGR01784 family)</fullName>
    </recommendedName>
</protein>
<evidence type="ECO:0000313" key="1">
    <source>
        <dbReference type="EMBL" id="TDX02343.1"/>
    </source>
</evidence>
<dbReference type="Proteomes" id="UP000294498">
    <property type="component" value="Unassembled WGS sequence"/>
</dbReference>
<sequence>MEQKNRRQNDILWKGMLERVFDDLLRFVFPHADRVFDLGRGFDFLDKELGAMNPMPGRKSDTRFVDKLVKVFLRDGSEEWILCHVEVQGTNDKDFAKRMFTYYARIFDRYDRPLTAIAIFTGKDGKKLPSMYIRKYVGAELTYKYNTLCILDYEDRSLAAKRNPFALVMLAAKKALLKGKNLDEILLKEKLAIAKLLKKRGYSDAKTNGILSFLNNYVQFEKSETSRIFEDEIDHIYGKTHSMDIIEQVKQMRIDKAKEEARTEKETEVVRNLIVATHFTDSKIADLAGVSEAFVRKMRRATK</sequence>
<dbReference type="EMBL" id="SODV01000001">
    <property type="protein sequence ID" value="TDX02343.1"/>
    <property type="molecule type" value="Genomic_DNA"/>
</dbReference>
<evidence type="ECO:0008006" key="3">
    <source>
        <dbReference type="Google" id="ProtNLM"/>
    </source>
</evidence>
<reference evidence="1 2" key="1">
    <citation type="submission" date="2019-03" db="EMBL/GenBank/DDBJ databases">
        <title>Genomic Encyclopedia of Type Strains, Phase IV (KMG-IV): sequencing the most valuable type-strain genomes for metagenomic binning, comparative biology and taxonomic classification.</title>
        <authorList>
            <person name="Goeker M."/>
        </authorList>
    </citation>
    <scope>NUCLEOTIDE SEQUENCE [LARGE SCALE GENOMIC DNA]</scope>
    <source>
        <strain evidence="1 2">DSM 100059</strain>
    </source>
</reference>
<dbReference type="AlphaFoldDB" id="A0A4V3GMB6"/>
<organism evidence="1 2">
    <name type="scientific">Dinghuibacter silviterrae</name>
    <dbReference type="NCBI Taxonomy" id="1539049"/>
    <lineage>
        <taxon>Bacteria</taxon>
        <taxon>Pseudomonadati</taxon>
        <taxon>Bacteroidota</taxon>
        <taxon>Chitinophagia</taxon>
        <taxon>Chitinophagales</taxon>
        <taxon>Chitinophagaceae</taxon>
        <taxon>Dinghuibacter</taxon>
    </lineage>
</organism>